<feature type="region of interest" description="Disordered" evidence="7">
    <location>
        <begin position="363"/>
        <end position="388"/>
    </location>
</feature>
<evidence type="ECO:0000259" key="8">
    <source>
        <dbReference type="PROSITE" id="PS50103"/>
    </source>
</evidence>
<dbReference type="EMBL" id="QGDH01000010">
    <property type="protein sequence ID" value="RAR15574.1"/>
    <property type="molecule type" value="Genomic_DNA"/>
</dbReference>
<dbReference type="GO" id="GO:0005669">
    <property type="term" value="C:transcription factor TFIID complex"/>
    <property type="evidence" value="ECO:0007669"/>
    <property type="project" value="InterPro"/>
</dbReference>
<feature type="compositionally biased region" description="Low complexity" evidence="7">
    <location>
        <begin position="8"/>
        <end position="35"/>
    </location>
</feature>
<dbReference type="PANTHER" id="PTHR12228">
    <property type="entry name" value="TRANSCRIPTION INITIATION FACTOR TFIID 55 KD SUBUNIT-RELATED"/>
    <property type="match status" value="1"/>
</dbReference>
<dbReference type="AlphaFoldDB" id="A0A364NE43"/>
<comment type="subcellular location">
    <subcellularLocation>
        <location evidence="1">Nucleus</location>
    </subcellularLocation>
</comment>
<sequence>MKLKLKNPDAAPSDAPAAPAAPAPSNATTPATAKPGLKIKFKSATPAAGEPAEGQNGDGTKVKRKYTKKPKVDESGNVILPGKPGPKKRARDDGEHVDSPAAKRKPKPTAKSLAMAADESDEEDHLTTVQQPPPLKSHNRTQSIKLSIKPKAGMNPNAPNRSTAILKVKGAGKPPVRPYGVGYDSEAEEAEPDPAIESQFVLRMKPGPDCDLLRKSIEEKTIGKSISQGGPGVHFRFFDREGRRAMLTIQNRMYAATMVELPAVIESLKSWNKKDWVKTADVCQMLLVLDEVKNEEEAKKYPLPSYVSPDTHRFPHGLTPPMKWARKRRFRPRKSYIDVERAEAQMNRLLAEDENAVSTKYEMVDSEAESSEESSSEEEVDEEMVDASQAEEMDANDLEQMLAEGLMDDEVEFTGDNDQLSALLANSSNVQVEQVGTPTTAHDVAMHALGQNGNVVVEPETAASTPAAATSADDDDDDDDADSDEDVDEVDEAAAAEEQRQEQLRAEIAELEKAIIQSTEQRDRQTNVLFKKRVQTQIDKQKADLAIKHPRSTDFDMAPPGPPPYTQEQIAAMTSPEERIRAFAELKSYIARLKKEKEDRENAQSNGYSGSGFRNSSGNYHPNSPYRKRGAYGSYHPYQRPRTAPKFTHNSVTFNGTGSATDSREASDTENTSQQPSKTAVPTGERQQAQPKTLCRMFTSTGIWTKRHFRALSFVSDASDMFTGVCTRHGCLYLHDPDKQAVCRRWFYKGTCAMGESCSLSHAASPHNAPTCLHFQAGRCNNDECRFAHVRINPAALNCEPFGRLGYCEKGNTCAELHAHECPNFANTGVCRYGDDCRLGHVRRAARMRKTTRPSSPTRSPSSNSPDNSDAPEDDMDTAGDNLEWIMPKAGADQNPQQFTQQVDFVPFDADQ</sequence>
<dbReference type="Proteomes" id="UP000249619">
    <property type="component" value="Unassembled WGS sequence"/>
</dbReference>
<dbReference type="PANTHER" id="PTHR12228:SF0">
    <property type="entry name" value="TATA-BOX BINDING PROTEIN ASSOCIATED FACTOR 7"/>
    <property type="match status" value="1"/>
</dbReference>
<evidence type="ECO:0000313" key="10">
    <source>
        <dbReference type="Proteomes" id="UP000249619"/>
    </source>
</evidence>
<feature type="domain" description="C3H1-type" evidence="8">
    <location>
        <begin position="737"/>
        <end position="765"/>
    </location>
</feature>
<feature type="domain" description="C3H1-type" evidence="8">
    <location>
        <begin position="821"/>
        <end position="844"/>
    </location>
</feature>
<feature type="region of interest" description="Disordered" evidence="7">
    <location>
        <begin position="458"/>
        <end position="500"/>
    </location>
</feature>
<feature type="compositionally biased region" description="Acidic residues" evidence="7">
    <location>
        <begin position="364"/>
        <end position="388"/>
    </location>
</feature>
<dbReference type="Pfam" id="PF04658">
    <property type="entry name" value="TAFII55_N"/>
    <property type="match status" value="1"/>
</dbReference>
<feature type="compositionally biased region" description="Polar residues" evidence="7">
    <location>
        <begin position="669"/>
        <end position="691"/>
    </location>
</feature>
<keyword evidence="9" id="KW-0396">Initiation factor</keyword>
<dbReference type="InterPro" id="IPR037817">
    <property type="entry name" value="TAF7"/>
</dbReference>
<keyword evidence="10" id="KW-1185">Reference proteome</keyword>
<dbReference type="InterPro" id="IPR006751">
    <property type="entry name" value="TAFII55_prot_cons_reg"/>
</dbReference>
<feature type="compositionally biased region" description="Basic and acidic residues" evidence="7">
    <location>
        <begin position="540"/>
        <end position="554"/>
    </location>
</feature>
<keyword evidence="9" id="KW-0648">Protein biosynthesis</keyword>
<keyword evidence="3" id="KW-0805">Transcription regulation</keyword>
<dbReference type="GO" id="GO:0008270">
    <property type="term" value="F:zinc ion binding"/>
    <property type="evidence" value="ECO:0007669"/>
    <property type="project" value="UniProtKB-KW"/>
</dbReference>
<feature type="region of interest" description="Disordered" evidence="7">
    <location>
        <begin position="540"/>
        <end position="568"/>
    </location>
</feature>
<dbReference type="GO" id="GO:0003743">
    <property type="term" value="F:translation initiation factor activity"/>
    <property type="evidence" value="ECO:0007669"/>
    <property type="project" value="UniProtKB-KW"/>
</dbReference>
<feature type="compositionally biased region" description="Polar residues" evidence="7">
    <location>
        <begin position="603"/>
        <end position="622"/>
    </location>
</feature>
<organism evidence="9 10">
    <name type="scientific">Stemphylium lycopersici</name>
    <name type="common">Tomato gray leaf spot disease fungus</name>
    <name type="synonym">Thyrospora lycopersici</name>
    <dbReference type="NCBI Taxonomy" id="183478"/>
    <lineage>
        <taxon>Eukaryota</taxon>
        <taxon>Fungi</taxon>
        <taxon>Dikarya</taxon>
        <taxon>Ascomycota</taxon>
        <taxon>Pezizomycotina</taxon>
        <taxon>Dothideomycetes</taxon>
        <taxon>Pleosporomycetidae</taxon>
        <taxon>Pleosporales</taxon>
        <taxon>Pleosporineae</taxon>
        <taxon>Pleosporaceae</taxon>
        <taxon>Stemphylium</taxon>
    </lineage>
</organism>
<dbReference type="SMART" id="SM01370">
    <property type="entry name" value="TAFII55_N"/>
    <property type="match status" value="1"/>
</dbReference>
<feature type="domain" description="C3H1-type" evidence="8">
    <location>
        <begin position="766"/>
        <end position="792"/>
    </location>
</feature>
<feature type="region of interest" description="Disordered" evidence="7">
    <location>
        <begin position="596"/>
        <end position="691"/>
    </location>
</feature>
<dbReference type="SMART" id="SM00356">
    <property type="entry name" value="ZnF_C3H1"/>
    <property type="match status" value="3"/>
</dbReference>
<feature type="zinc finger region" description="C3H1-type" evidence="6">
    <location>
        <begin position="821"/>
        <end position="844"/>
    </location>
</feature>
<accession>A0A364NE43</accession>
<keyword evidence="5" id="KW-0539">Nucleus</keyword>
<evidence type="ECO:0000256" key="6">
    <source>
        <dbReference type="PROSITE-ProRule" id="PRU00723"/>
    </source>
</evidence>
<dbReference type="InterPro" id="IPR000571">
    <property type="entry name" value="Znf_CCCH"/>
</dbReference>
<dbReference type="CDD" id="cd08047">
    <property type="entry name" value="TAF7"/>
    <property type="match status" value="1"/>
</dbReference>
<evidence type="ECO:0000256" key="1">
    <source>
        <dbReference type="ARBA" id="ARBA00004123"/>
    </source>
</evidence>
<evidence type="ECO:0000256" key="4">
    <source>
        <dbReference type="ARBA" id="ARBA00023163"/>
    </source>
</evidence>
<feature type="compositionally biased region" description="Acidic residues" evidence="7">
    <location>
        <begin position="472"/>
        <end position="495"/>
    </location>
</feature>
<dbReference type="STRING" id="183478.A0A364NE43"/>
<dbReference type="GO" id="GO:0051123">
    <property type="term" value="P:RNA polymerase II preinitiation complex assembly"/>
    <property type="evidence" value="ECO:0007669"/>
    <property type="project" value="TreeGrafter"/>
</dbReference>
<protein>
    <submittedName>
        <fullName evidence="9">Transcription initiation factor tfiid subunit 7</fullName>
    </submittedName>
</protein>
<evidence type="ECO:0000256" key="5">
    <source>
        <dbReference type="ARBA" id="ARBA00023242"/>
    </source>
</evidence>
<feature type="compositionally biased region" description="Low complexity" evidence="7">
    <location>
        <begin position="458"/>
        <end position="471"/>
    </location>
</feature>
<feature type="compositionally biased region" description="Polar residues" evidence="7">
    <location>
        <begin position="894"/>
        <end position="903"/>
    </location>
</feature>
<dbReference type="Gene3D" id="4.10.1000.10">
    <property type="entry name" value="Zinc finger, CCCH-type"/>
    <property type="match status" value="2"/>
</dbReference>
<feature type="zinc finger region" description="C3H1-type" evidence="6">
    <location>
        <begin position="737"/>
        <end position="765"/>
    </location>
</feature>
<keyword evidence="6" id="KW-0862">Zinc</keyword>
<dbReference type="PROSITE" id="PS50103">
    <property type="entry name" value="ZF_C3H1"/>
    <property type="match status" value="3"/>
</dbReference>
<dbReference type="OrthoDB" id="153872at2759"/>
<evidence type="ECO:0000256" key="7">
    <source>
        <dbReference type="SAM" id="MobiDB-lite"/>
    </source>
</evidence>
<gene>
    <name evidence="9" type="ORF">DDE83_001024</name>
</gene>
<proteinExistence type="inferred from homology"/>
<reference evidence="10" key="1">
    <citation type="submission" date="2018-05" db="EMBL/GenBank/DDBJ databases">
        <title>Draft genome sequence of Stemphylium lycopersici strain CIDEFI 213.</title>
        <authorList>
            <person name="Medina R."/>
            <person name="Franco M.E.E."/>
            <person name="Lucentini C.G."/>
            <person name="Saparrat M.C.N."/>
            <person name="Balatti P.A."/>
        </authorList>
    </citation>
    <scope>NUCLEOTIDE SEQUENCE [LARGE SCALE GENOMIC DNA]</scope>
    <source>
        <strain evidence="10">CIDEFI 213</strain>
    </source>
</reference>
<name>A0A364NE43_STELY</name>
<evidence type="ECO:0000256" key="2">
    <source>
        <dbReference type="ARBA" id="ARBA00009368"/>
    </source>
</evidence>
<dbReference type="GO" id="GO:0016251">
    <property type="term" value="F:RNA polymerase II general transcription initiation factor activity"/>
    <property type="evidence" value="ECO:0007669"/>
    <property type="project" value="TreeGrafter"/>
</dbReference>
<evidence type="ECO:0000256" key="3">
    <source>
        <dbReference type="ARBA" id="ARBA00023015"/>
    </source>
</evidence>
<feature type="compositionally biased region" description="Low complexity" evidence="7">
    <location>
        <begin position="853"/>
        <end position="869"/>
    </location>
</feature>
<keyword evidence="4" id="KW-0804">Transcription</keyword>
<comment type="caution">
    <text evidence="9">The sequence shown here is derived from an EMBL/GenBank/DDBJ whole genome shotgun (WGS) entry which is preliminary data.</text>
</comment>
<evidence type="ECO:0000313" key="9">
    <source>
        <dbReference type="EMBL" id="RAR15574.1"/>
    </source>
</evidence>
<keyword evidence="6" id="KW-0863">Zinc-finger</keyword>
<keyword evidence="6" id="KW-0479">Metal-binding</keyword>
<comment type="similarity">
    <text evidence="2">Belongs to the TAF7 family.</text>
</comment>
<feature type="zinc finger region" description="C3H1-type" evidence="6">
    <location>
        <begin position="766"/>
        <end position="792"/>
    </location>
</feature>
<feature type="region of interest" description="Disordered" evidence="7">
    <location>
        <begin position="846"/>
        <end position="912"/>
    </location>
</feature>
<feature type="region of interest" description="Disordered" evidence="7">
    <location>
        <begin position="1"/>
        <end position="141"/>
    </location>
</feature>
<feature type="compositionally biased region" description="Polar residues" evidence="7">
    <location>
        <begin position="648"/>
        <end position="661"/>
    </location>
</feature>